<reference evidence="1" key="2">
    <citation type="submission" date="2023-05" db="EMBL/GenBank/DDBJ databases">
        <authorList>
            <person name="Schelkunov M.I."/>
        </authorList>
    </citation>
    <scope>NUCLEOTIDE SEQUENCE</scope>
    <source>
        <strain evidence="1">Hsosn_3</strain>
        <tissue evidence="1">Leaf</tissue>
    </source>
</reference>
<name>A0AAD8HAC1_9APIA</name>
<protein>
    <submittedName>
        <fullName evidence="1">Uncharacterized protein</fullName>
    </submittedName>
</protein>
<accession>A0AAD8HAC1</accession>
<keyword evidence="2" id="KW-1185">Reference proteome</keyword>
<proteinExistence type="predicted"/>
<sequence>MLCVCVDASNVSDDELWPTANRKTNVYLWNPATERFKLIPGHSLHGDNSTQVALGFGFDRLDYDLKVVRVVSRSVPAEVYSATRNSWGFIKQKLTDIPFTYEFDDSIDVCKCEKLDSKFNMWTLDDETCLHGRDAIRASRVSHFFFPSAQTIGLLPVHCCFLVEEENISEDEILSVLDVPSESMGYVIRRNGFLIR</sequence>
<dbReference type="Proteomes" id="UP001237642">
    <property type="component" value="Unassembled WGS sequence"/>
</dbReference>
<evidence type="ECO:0000313" key="2">
    <source>
        <dbReference type="Proteomes" id="UP001237642"/>
    </source>
</evidence>
<reference evidence="1" key="1">
    <citation type="submission" date="2023-02" db="EMBL/GenBank/DDBJ databases">
        <title>Genome of toxic invasive species Heracleum sosnowskyi carries increased number of genes despite the absence of recent whole-genome duplications.</title>
        <authorList>
            <person name="Schelkunov M."/>
            <person name="Shtratnikova V."/>
            <person name="Makarenko M."/>
            <person name="Klepikova A."/>
            <person name="Omelchenko D."/>
            <person name="Novikova G."/>
            <person name="Obukhova E."/>
            <person name="Bogdanov V."/>
            <person name="Penin A."/>
            <person name="Logacheva M."/>
        </authorList>
    </citation>
    <scope>NUCLEOTIDE SEQUENCE</scope>
    <source>
        <strain evidence="1">Hsosn_3</strain>
        <tissue evidence="1">Leaf</tissue>
    </source>
</reference>
<comment type="caution">
    <text evidence="1">The sequence shown here is derived from an EMBL/GenBank/DDBJ whole genome shotgun (WGS) entry which is preliminary data.</text>
</comment>
<gene>
    <name evidence="1" type="ORF">POM88_038422</name>
</gene>
<dbReference type="EMBL" id="JAUIZM010000009">
    <property type="protein sequence ID" value="KAK1362861.1"/>
    <property type="molecule type" value="Genomic_DNA"/>
</dbReference>
<dbReference type="AlphaFoldDB" id="A0AAD8HAC1"/>
<organism evidence="1 2">
    <name type="scientific">Heracleum sosnowskyi</name>
    <dbReference type="NCBI Taxonomy" id="360622"/>
    <lineage>
        <taxon>Eukaryota</taxon>
        <taxon>Viridiplantae</taxon>
        <taxon>Streptophyta</taxon>
        <taxon>Embryophyta</taxon>
        <taxon>Tracheophyta</taxon>
        <taxon>Spermatophyta</taxon>
        <taxon>Magnoliopsida</taxon>
        <taxon>eudicotyledons</taxon>
        <taxon>Gunneridae</taxon>
        <taxon>Pentapetalae</taxon>
        <taxon>asterids</taxon>
        <taxon>campanulids</taxon>
        <taxon>Apiales</taxon>
        <taxon>Apiaceae</taxon>
        <taxon>Apioideae</taxon>
        <taxon>apioid superclade</taxon>
        <taxon>Tordylieae</taxon>
        <taxon>Tordyliinae</taxon>
        <taxon>Heracleum</taxon>
    </lineage>
</organism>
<evidence type="ECO:0000313" key="1">
    <source>
        <dbReference type="EMBL" id="KAK1362861.1"/>
    </source>
</evidence>